<evidence type="ECO:0000313" key="2">
    <source>
        <dbReference type="Proteomes" id="UP001432180"/>
    </source>
</evidence>
<protein>
    <submittedName>
        <fullName evidence="1">Cofactor-independent phosphoglycerate mutase</fullName>
    </submittedName>
</protein>
<evidence type="ECO:0000313" key="1">
    <source>
        <dbReference type="EMBL" id="WPL17621.1"/>
    </source>
</evidence>
<organism evidence="1 2">
    <name type="scientific">Thiorhodovibrio winogradskyi</name>
    <dbReference type="NCBI Taxonomy" id="77007"/>
    <lineage>
        <taxon>Bacteria</taxon>
        <taxon>Pseudomonadati</taxon>
        <taxon>Pseudomonadota</taxon>
        <taxon>Gammaproteobacteria</taxon>
        <taxon>Chromatiales</taxon>
        <taxon>Chromatiaceae</taxon>
        <taxon>Thiorhodovibrio</taxon>
    </lineage>
</organism>
<proteinExistence type="predicted"/>
<gene>
    <name evidence="1" type="ORF">Thiowin_02646</name>
</gene>
<keyword evidence="2" id="KW-1185">Reference proteome</keyword>
<dbReference type="EMBL" id="CP121472">
    <property type="protein sequence ID" value="WPL17621.1"/>
    <property type="molecule type" value="Genomic_DNA"/>
</dbReference>
<dbReference type="Proteomes" id="UP001432180">
    <property type="component" value="Chromosome"/>
</dbReference>
<dbReference type="RefSeq" id="WP_328983427.1">
    <property type="nucleotide sequence ID" value="NZ_CP121472.1"/>
</dbReference>
<name>A0ABZ0SC46_9GAMM</name>
<reference evidence="1 2" key="1">
    <citation type="journal article" date="2023" name="Microorganisms">
        <title>Thiorhodovibrio frisius and Trv. litoralis spp. nov., Two Novel Members from a Clade of Fastidious Purple Sulfur Bacteria That Exhibit Unique Red-Shifted Light-Harvesting Capabilities.</title>
        <authorList>
            <person name="Methner A."/>
            <person name="Kuzyk S.B."/>
            <person name="Petersen J."/>
            <person name="Bauer S."/>
            <person name="Brinkmann H."/>
            <person name="Sichau K."/>
            <person name="Wanner G."/>
            <person name="Wolf J."/>
            <person name="Neumann-Schaal M."/>
            <person name="Henke P."/>
            <person name="Tank M."/>
            <person name="Sproer C."/>
            <person name="Bunk B."/>
            <person name="Overmann J."/>
        </authorList>
    </citation>
    <scope>NUCLEOTIDE SEQUENCE [LARGE SCALE GENOMIC DNA]</scope>
    <source>
        <strain evidence="1 2">DSM 6702</strain>
    </source>
</reference>
<sequence>MVDLTIELFIPGLFGLPVLPLAARMQTPALDRLLGTARLVGKSSDSARTATNDFKGLIPALGLDVAFAKSWPTAPYCLSVDDPNWDGMGFWLQADPVHLRADRDQLRLFDSGVLGISPGEACQLVAELNVHFNADGILLHAPVPERWYLRAPGPVALRTRALRTVMGGATLADAMPDGGDARCWNALMNEAQMLLHQSPVNQARAEAGRAAINGLWLSGPGTYAPLGLASDLRLVIGDDPLVLGLARAGGVPTASMDDRALPELMAKIPEGRILLINLELVDALRRGDLPGWEAAVQQLDRRLAPVLAWVLDQPGGRTRPKWSVHLHDGSGARWIRKVGWMGRLGDWFGKRLGWRRTGGLAVARAAVHGR</sequence>
<accession>A0ABZ0SC46</accession>